<dbReference type="PANTHER" id="PTHR30461:SF23">
    <property type="entry name" value="DNA RECOMBINASE-RELATED"/>
    <property type="match status" value="1"/>
</dbReference>
<dbReference type="AlphaFoldDB" id="A0A098BUG2"/>
<dbReference type="InterPro" id="IPR025827">
    <property type="entry name" value="Zn_ribbon_recom_dom"/>
</dbReference>
<evidence type="ECO:0000313" key="3">
    <source>
        <dbReference type="Proteomes" id="UP000042997"/>
    </source>
</evidence>
<proteinExistence type="predicted"/>
<dbReference type="InterPro" id="IPR011109">
    <property type="entry name" value="DNA_bind_recombinase_dom"/>
</dbReference>
<organism evidence="2 3">
    <name type="scientific">Rhodococcus ruber</name>
    <dbReference type="NCBI Taxonomy" id="1830"/>
    <lineage>
        <taxon>Bacteria</taxon>
        <taxon>Bacillati</taxon>
        <taxon>Actinomycetota</taxon>
        <taxon>Actinomycetes</taxon>
        <taxon>Mycobacteriales</taxon>
        <taxon>Nocardiaceae</taxon>
        <taxon>Rhodococcus</taxon>
    </lineage>
</organism>
<reference evidence="2 3" key="1">
    <citation type="journal article" date="2014" name="Genome Announc.">
        <title>Draft Genome Sequence of Propane- and Butane-Oxidizing Actinobacterium Rhodococcus ruber IEGM 231.</title>
        <authorList>
            <person name="Ivshina I.B."/>
            <person name="Kuyukina M.S."/>
            <person name="Krivoruchko A.V."/>
            <person name="Barbe V."/>
            <person name="Fischer C."/>
        </authorList>
    </citation>
    <scope>NUCLEOTIDE SEQUENCE [LARGE SCALE GENOMIC DNA]</scope>
</reference>
<dbReference type="Proteomes" id="UP000042997">
    <property type="component" value="Unassembled WGS sequence"/>
</dbReference>
<evidence type="ECO:0000313" key="2">
    <source>
        <dbReference type="EMBL" id="CDZ92353.1"/>
    </source>
</evidence>
<dbReference type="CDD" id="cd00338">
    <property type="entry name" value="Ser_Recombinase"/>
    <property type="match status" value="1"/>
</dbReference>
<dbReference type="InterPro" id="IPR038109">
    <property type="entry name" value="DNA_bind_recomb_sf"/>
</dbReference>
<feature type="domain" description="Recombinase" evidence="1">
    <location>
        <begin position="128"/>
        <end position="236"/>
    </location>
</feature>
<dbReference type="InterPro" id="IPR006119">
    <property type="entry name" value="Resolv_N"/>
</dbReference>
<dbReference type="PROSITE" id="PS51737">
    <property type="entry name" value="RECOMBINASE_DNA_BIND"/>
    <property type="match status" value="1"/>
</dbReference>
<dbReference type="Gene3D" id="3.40.50.1390">
    <property type="entry name" value="Resolvase, N-terminal catalytic domain"/>
    <property type="match status" value="1"/>
</dbReference>
<dbReference type="Pfam" id="PF00239">
    <property type="entry name" value="Resolvase"/>
    <property type="match status" value="1"/>
</dbReference>
<gene>
    <name evidence="2" type="ORF">RHRU231_950003</name>
</gene>
<dbReference type="Gene3D" id="3.90.1750.20">
    <property type="entry name" value="Putative Large Serine Recombinase, Chain B, Domain 2"/>
    <property type="match status" value="1"/>
</dbReference>
<dbReference type="SMART" id="SM00857">
    <property type="entry name" value="Resolvase"/>
    <property type="match status" value="1"/>
</dbReference>
<dbReference type="GO" id="GO:0003677">
    <property type="term" value="F:DNA binding"/>
    <property type="evidence" value="ECO:0007669"/>
    <property type="project" value="InterPro"/>
</dbReference>
<dbReference type="EMBL" id="CCSD01000111">
    <property type="protein sequence ID" value="CDZ92353.1"/>
    <property type="molecule type" value="Genomic_DNA"/>
</dbReference>
<protein>
    <submittedName>
        <fullName evidence="2">Resolvase</fullName>
    </submittedName>
</protein>
<name>A0A098BUG2_9NOCA</name>
<dbReference type="Pfam" id="PF13408">
    <property type="entry name" value="Zn_ribbon_recom"/>
    <property type="match status" value="1"/>
</dbReference>
<dbReference type="Pfam" id="PF07508">
    <property type="entry name" value="Recombinase"/>
    <property type="match status" value="1"/>
</dbReference>
<evidence type="ECO:0000259" key="1">
    <source>
        <dbReference type="PROSITE" id="PS51737"/>
    </source>
</evidence>
<dbReference type="InterPro" id="IPR050639">
    <property type="entry name" value="SSR_resolvase"/>
</dbReference>
<dbReference type="PANTHER" id="PTHR30461">
    <property type="entry name" value="DNA-INVERTASE FROM LAMBDOID PROPHAGE"/>
    <property type="match status" value="1"/>
</dbReference>
<dbReference type="SUPFAM" id="SSF53041">
    <property type="entry name" value="Resolvase-like"/>
    <property type="match status" value="1"/>
</dbReference>
<dbReference type="InterPro" id="IPR036162">
    <property type="entry name" value="Resolvase-like_N_sf"/>
</dbReference>
<accession>A0A098BUG2</accession>
<dbReference type="GO" id="GO:0000150">
    <property type="term" value="F:DNA strand exchange activity"/>
    <property type="evidence" value="ECO:0007669"/>
    <property type="project" value="InterPro"/>
</dbReference>
<sequence length="430" mass="47812">MDCARNGWTIIAELREDGIGASRWSGKDRPEYRRLQNLLVDADVLVTWEASRAHRDLEAYVELRRLCEEHGVLLRYSGRTFDLSQGDDRFATGLDALLAEKEAEQIRVRVLRGLESRAAAGEPHGKIPYGYRAAIDDAGNRVRVPRPEEAEVLRDAARMVRDGRSLRAIVKQLNAERRTNRGRDWTSVELRRKLLSPTYAGIRVHHGKQVPATWQPILSDEEHSAVTAILTDPDRLTQRGSEPVHLLTGIASCGKCGAPMGRRKNKSGSSSYACTGKFCVARSMGVVDEFVEAVVVKRLSRPDIAQALQSGDDSQRREAFAEIRSIRANLAAYEQQAIDGHLEPEEFLRLRNGLREKLADAEARANQSLGGSLLPAQIAGPDAAELWANLPMESKRGIVRAMCHVLIDPAQRSNVPNVDLIRIEWKTPSA</sequence>